<comment type="caution">
    <text evidence="3">The sequence shown here is derived from an EMBL/GenBank/DDBJ whole genome shotgun (WGS) entry which is preliminary data.</text>
</comment>
<protein>
    <submittedName>
        <fullName evidence="3">Retrotransposon protein, putative, Ty3-gypsy sub-class</fullName>
    </submittedName>
</protein>
<evidence type="ECO:0000313" key="4">
    <source>
        <dbReference type="Proteomes" id="UP000321393"/>
    </source>
</evidence>
<dbReference type="InterPro" id="IPR005162">
    <property type="entry name" value="Retrotrans_gag_dom"/>
</dbReference>
<dbReference type="AlphaFoldDB" id="A0A5D3BAL7"/>
<name>A0A5D3BAL7_CUCMM</name>
<accession>A0A5D3BAL7</accession>
<feature type="domain" description="Retrotransposon gag" evidence="1">
    <location>
        <begin position="4"/>
        <end position="66"/>
    </location>
</feature>
<evidence type="ECO:0000313" key="2">
    <source>
        <dbReference type="EMBL" id="KAA0039641.1"/>
    </source>
</evidence>
<organism evidence="3 5">
    <name type="scientific">Cucumis melo var. makuwa</name>
    <name type="common">Oriental melon</name>
    <dbReference type="NCBI Taxonomy" id="1194695"/>
    <lineage>
        <taxon>Eukaryota</taxon>
        <taxon>Viridiplantae</taxon>
        <taxon>Streptophyta</taxon>
        <taxon>Embryophyta</taxon>
        <taxon>Tracheophyta</taxon>
        <taxon>Spermatophyta</taxon>
        <taxon>Magnoliopsida</taxon>
        <taxon>eudicotyledons</taxon>
        <taxon>Gunneridae</taxon>
        <taxon>Pentapetalae</taxon>
        <taxon>rosids</taxon>
        <taxon>fabids</taxon>
        <taxon>Cucurbitales</taxon>
        <taxon>Cucurbitaceae</taxon>
        <taxon>Benincaseae</taxon>
        <taxon>Cucumis</taxon>
    </lineage>
</organism>
<reference evidence="4 5" key="1">
    <citation type="submission" date="2019-08" db="EMBL/GenBank/DDBJ databases">
        <title>Draft genome sequences of two oriental melons (Cucumis melo L. var makuwa).</title>
        <authorList>
            <person name="Kwon S.-Y."/>
        </authorList>
    </citation>
    <scope>NUCLEOTIDE SEQUENCE [LARGE SCALE GENOMIC DNA]</scope>
    <source>
        <strain evidence="5">cv. Chang Bougi</strain>
        <strain evidence="4">cv. SW 3</strain>
        <tissue evidence="3">Leaf</tissue>
    </source>
</reference>
<dbReference type="Proteomes" id="UP000321947">
    <property type="component" value="Unassembled WGS sequence"/>
</dbReference>
<sequence length="117" mass="13490">MEDWWTLRAARASEEGIVIWDDFKKAFRNKFYPCSFYDMKKSELMNLVEGNITIVEYKKRFTELAKAPVTASKEWSDFSKMVEASIRVERCMADDKKNKVLKKSLGGLGFSGSKGDK</sequence>
<gene>
    <name evidence="3" type="ORF">E5676_scaffold767G00110</name>
    <name evidence="2" type="ORF">E6C27_scaffold744G001220</name>
</gene>
<dbReference type="Proteomes" id="UP000321393">
    <property type="component" value="Unassembled WGS sequence"/>
</dbReference>
<proteinExistence type="predicted"/>
<dbReference type="EMBL" id="SSTE01018396">
    <property type="protein sequence ID" value="KAA0039641.1"/>
    <property type="molecule type" value="Genomic_DNA"/>
</dbReference>
<evidence type="ECO:0000313" key="3">
    <source>
        <dbReference type="EMBL" id="TYJ95525.1"/>
    </source>
</evidence>
<evidence type="ECO:0000259" key="1">
    <source>
        <dbReference type="Pfam" id="PF03732"/>
    </source>
</evidence>
<evidence type="ECO:0000313" key="5">
    <source>
        <dbReference type="Proteomes" id="UP000321947"/>
    </source>
</evidence>
<dbReference type="EMBL" id="SSTD01020139">
    <property type="protein sequence ID" value="TYJ95525.1"/>
    <property type="molecule type" value="Genomic_DNA"/>
</dbReference>
<dbReference type="OrthoDB" id="2272416at2759"/>
<dbReference type="Pfam" id="PF03732">
    <property type="entry name" value="Retrotrans_gag"/>
    <property type="match status" value="1"/>
</dbReference>